<feature type="transmembrane region" description="Helical" evidence="1">
    <location>
        <begin position="74"/>
        <end position="92"/>
    </location>
</feature>
<evidence type="ECO:0000256" key="1">
    <source>
        <dbReference type="SAM" id="Phobius"/>
    </source>
</evidence>
<comment type="caution">
    <text evidence="2">The sequence shown here is derived from an EMBL/GenBank/DDBJ whole genome shotgun (WGS) entry which is preliminary data.</text>
</comment>
<name>A0ABP9FVR5_9SPHI</name>
<organism evidence="2 3">
    <name type="scientific">Mucilaginibacter defluvii</name>
    <dbReference type="NCBI Taxonomy" id="1196019"/>
    <lineage>
        <taxon>Bacteria</taxon>
        <taxon>Pseudomonadati</taxon>
        <taxon>Bacteroidota</taxon>
        <taxon>Sphingobacteriia</taxon>
        <taxon>Sphingobacteriales</taxon>
        <taxon>Sphingobacteriaceae</taxon>
        <taxon>Mucilaginibacter</taxon>
    </lineage>
</organism>
<feature type="transmembrane region" description="Helical" evidence="1">
    <location>
        <begin position="134"/>
        <end position="153"/>
    </location>
</feature>
<proteinExistence type="predicted"/>
<evidence type="ECO:0000313" key="2">
    <source>
        <dbReference type="EMBL" id="GAA4918202.1"/>
    </source>
</evidence>
<protein>
    <submittedName>
        <fullName evidence="2">Uncharacterized protein</fullName>
    </submittedName>
</protein>
<reference evidence="3" key="1">
    <citation type="journal article" date="2019" name="Int. J. Syst. Evol. Microbiol.">
        <title>The Global Catalogue of Microorganisms (GCM) 10K type strain sequencing project: providing services to taxonomists for standard genome sequencing and annotation.</title>
        <authorList>
            <consortium name="The Broad Institute Genomics Platform"/>
            <consortium name="The Broad Institute Genome Sequencing Center for Infectious Disease"/>
            <person name="Wu L."/>
            <person name="Ma J."/>
        </authorList>
    </citation>
    <scope>NUCLEOTIDE SEQUENCE [LARGE SCALE GENOMIC DNA]</scope>
    <source>
        <strain evidence="3">JCM 18283</strain>
    </source>
</reference>
<evidence type="ECO:0000313" key="3">
    <source>
        <dbReference type="Proteomes" id="UP001501436"/>
    </source>
</evidence>
<sequence>MFDNLIMKKYNLILKIISWLQIVGGITGLLMLAYLLSGTGAINGPILLIFTTGLSLFIFSIVSGAKLLHGAKYGVLFTIINQILQLVHWKMLGYGFAYSSGVQLALGFNEGSLKFNLGLIQSNFSMAIKSNEGFTFQLNIAALIVLVLVIECVRRQKNQQQKEENTTIFDEPATEEKL</sequence>
<dbReference type="Proteomes" id="UP001501436">
    <property type="component" value="Unassembled WGS sequence"/>
</dbReference>
<keyword evidence="1" id="KW-1133">Transmembrane helix</keyword>
<keyword evidence="3" id="KW-1185">Reference proteome</keyword>
<feature type="transmembrane region" description="Helical" evidence="1">
    <location>
        <begin position="42"/>
        <end position="62"/>
    </location>
</feature>
<keyword evidence="1" id="KW-0472">Membrane</keyword>
<feature type="transmembrane region" description="Helical" evidence="1">
    <location>
        <begin position="12"/>
        <end position="36"/>
    </location>
</feature>
<accession>A0ABP9FVR5</accession>
<dbReference type="EMBL" id="BAABJI010000002">
    <property type="protein sequence ID" value="GAA4918202.1"/>
    <property type="molecule type" value="Genomic_DNA"/>
</dbReference>
<gene>
    <name evidence="2" type="ORF">GCM10023313_22310</name>
</gene>
<keyword evidence="1" id="KW-0812">Transmembrane</keyword>